<gene>
    <name evidence="1" type="ORF">GCM10022278_31990</name>
</gene>
<dbReference type="RefSeq" id="WP_344808197.1">
    <property type="nucleotide sequence ID" value="NZ_BAABBO010000014.1"/>
</dbReference>
<sequence>MKKNELIHRFKAEVLDIGPESSLPSNLSDEWLEVLLTQSEAYAEMDEDVRPTVLVAAVLHILFAKNGINEVSIEGSEIIYRMQEYSVELAIEEIGRKTEFKGNPATLETIFTSRIVEFSQ</sequence>
<dbReference type="EMBL" id="BAABBO010000014">
    <property type="protein sequence ID" value="GAA3972236.1"/>
    <property type="molecule type" value="Genomic_DNA"/>
</dbReference>
<dbReference type="Proteomes" id="UP001501337">
    <property type="component" value="Unassembled WGS sequence"/>
</dbReference>
<evidence type="ECO:0000313" key="1">
    <source>
        <dbReference type="EMBL" id="GAA3972236.1"/>
    </source>
</evidence>
<evidence type="ECO:0008006" key="3">
    <source>
        <dbReference type="Google" id="ProtNLM"/>
    </source>
</evidence>
<keyword evidence="2" id="KW-1185">Reference proteome</keyword>
<accession>A0ABP7PYP3</accession>
<evidence type="ECO:0000313" key="2">
    <source>
        <dbReference type="Proteomes" id="UP001501337"/>
    </source>
</evidence>
<comment type="caution">
    <text evidence="1">The sequence shown here is derived from an EMBL/GenBank/DDBJ whole genome shotgun (WGS) entry which is preliminary data.</text>
</comment>
<proteinExistence type="predicted"/>
<protein>
    <recommendedName>
        <fullName evidence="3">Phage gp6-like head-tail connector protein</fullName>
    </recommendedName>
</protein>
<reference evidence="2" key="1">
    <citation type="journal article" date="2019" name="Int. J. Syst. Evol. Microbiol.">
        <title>The Global Catalogue of Microorganisms (GCM) 10K type strain sequencing project: providing services to taxonomists for standard genome sequencing and annotation.</title>
        <authorList>
            <consortium name="The Broad Institute Genomics Platform"/>
            <consortium name="The Broad Institute Genome Sequencing Center for Infectious Disease"/>
            <person name="Wu L."/>
            <person name="Ma J."/>
        </authorList>
    </citation>
    <scope>NUCLEOTIDE SEQUENCE [LARGE SCALE GENOMIC DNA]</scope>
    <source>
        <strain evidence="2">JCM 17555</strain>
    </source>
</reference>
<organism evidence="1 2">
    <name type="scientific">Allohahella marinimesophila</name>
    <dbReference type="NCBI Taxonomy" id="1054972"/>
    <lineage>
        <taxon>Bacteria</taxon>
        <taxon>Pseudomonadati</taxon>
        <taxon>Pseudomonadota</taxon>
        <taxon>Gammaproteobacteria</taxon>
        <taxon>Oceanospirillales</taxon>
        <taxon>Hahellaceae</taxon>
        <taxon>Allohahella</taxon>
    </lineage>
</organism>
<name>A0ABP7PYP3_9GAMM</name>